<dbReference type="PANTHER" id="PTHR46082">
    <property type="entry name" value="ATP/GTP-BINDING PROTEIN-RELATED"/>
    <property type="match status" value="1"/>
</dbReference>
<dbReference type="Proteomes" id="UP000019373">
    <property type="component" value="Unassembled WGS sequence"/>
</dbReference>
<dbReference type="GO" id="GO:0009116">
    <property type="term" value="P:nucleoside metabolic process"/>
    <property type="evidence" value="ECO:0007669"/>
    <property type="project" value="InterPro"/>
</dbReference>
<dbReference type="InterPro" id="IPR000845">
    <property type="entry name" value="Nucleoside_phosphorylase_d"/>
</dbReference>
<evidence type="ECO:0000259" key="5">
    <source>
        <dbReference type="Pfam" id="PF24883"/>
    </source>
</evidence>
<feature type="repeat" description="ANK" evidence="2">
    <location>
        <begin position="1177"/>
        <end position="1205"/>
    </location>
</feature>
<feature type="domain" description="Nephrocystin 3-like N-terminal" evidence="5">
    <location>
        <begin position="500"/>
        <end position="676"/>
    </location>
</feature>
<dbReference type="Gene3D" id="1.25.40.20">
    <property type="entry name" value="Ankyrin repeat-containing domain"/>
    <property type="match status" value="3"/>
</dbReference>
<dbReference type="Gene3D" id="3.40.50.1580">
    <property type="entry name" value="Nucleoside phosphorylase domain"/>
    <property type="match status" value="1"/>
</dbReference>
<dbReference type="GO" id="GO:0003824">
    <property type="term" value="F:catalytic activity"/>
    <property type="evidence" value="ECO:0007669"/>
    <property type="project" value="InterPro"/>
</dbReference>
<dbReference type="SUPFAM" id="SSF53167">
    <property type="entry name" value="Purine and uridine phosphorylases"/>
    <property type="match status" value="1"/>
</dbReference>
<accession>U1GY28</accession>
<dbReference type="InterPro" id="IPR036770">
    <property type="entry name" value="Ankyrin_rpt-contain_sf"/>
</dbReference>
<dbReference type="RefSeq" id="XP_007785629.1">
    <property type="nucleotide sequence ID" value="XM_007787439.1"/>
</dbReference>
<dbReference type="eggNOG" id="KOG4177">
    <property type="taxonomic scope" value="Eukaryota"/>
</dbReference>
<evidence type="ECO:0000256" key="3">
    <source>
        <dbReference type="SAM" id="MobiDB-lite"/>
    </source>
</evidence>
<feature type="compositionally biased region" description="Polar residues" evidence="3">
    <location>
        <begin position="324"/>
        <end position="337"/>
    </location>
</feature>
<feature type="repeat" description="ANK" evidence="2">
    <location>
        <begin position="1211"/>
        <end position="1240"/>
    </location>
</feature>
<dbReference type="Pfam" id="PF12796">
    <property type="entry name" value="Ank_2"/>
    <property type="match status" value="5"/>
</dbReference>
<dbReference type="SMART" id="SM00248">
    <property type="entry name" value="ANK"/>
    <property type="match status" value="13"/>
</dbReference>
<sequence length="1405" mass="156156">MACEPKRILSPTEYTVACLCPMGVELAPVEGMLDRIHKSLPTNRDHNVYTLGEIDEHNVVVAVMPEIGNNIAAAVATQLLNDFPSIRFGLLVGIGGGVPSATGEPDIRLGDVVVSQPTDTFGGVVQYDLGKRLVDGRFERTGQMNKPPAFLSASVHKLQAQHFRQGGNQIFENLSEMMQQNVRMQAQYSFPADHQDQLFLPSYAHQSGATCGQCDPSQTVSRPVRPDHRPRIHYGTIGSANMVVKDSATRDGLKKDMDILCVEMEAAGLMNSFPCLVIRGICDYADSHKNKRWQPYAAAVAAAYMKELLMVIPAQRVVQRRSAAVSTSSGRQFSGSQRHADTGDRIPEQPRLATGQPSPDPRGDRYPGLSHSHSQTHLEMSTIREYRLAKRTASNDEIESMDNDEIDQRMIKRPRLDNAGVLCNFVARQKCTREQNQPGERYGDISVVGNSTTHTGDRIIQSCDHDHDCGQSRREALLESLTFDRMDARLRNVTRATPKTCAWLFRHRDFEAWLQDSRIAEHHGFLWLKGKPGSGKSTIMKNAWDWAKRRRPKNTIVLSYFFNARAPSALEKSCLGLYRSLVHQILCEVPESKPVFFDRFLSKERNGTVDEWTQEELQDFLIEVVKTIDAPPLQIFIDALDEGDENDVRKMMDFLQELGRHSQSSSMRLRICLSSRHYPHISIRNGLSLIVEHQPEHQQDIETYVQQNFVGEDTPRMVGLRQEVCFKADGVFLWVVLVVCMLKKEYDHGGGIDAMSKLLEGIPKGLEGLFADILKRSSEDKETCVSLLQWVLYSTRPLSSGELYLAIQSSQTATSQLDTILPGKDQLNRRILKYSRGLVEQTKSQPPVIQFIHETVRDFLTGEKGLKQIQSALTGKVQGWSNDKLRYGCLRYIRHCGSPELDNADNDSNPKQKNPTLLKSTFPLIDYAVSSLLRHADTAEKNGVSQTTFLQQMQRTGQRDLCNWIQWRNAFERYEVRKYRNDVPLLYILVEYNLLSLIKALVSKSGDLDVVGGRYGTPLQAACFAGHEDIARFLLQNGASVNKLGGEYKHALLAAIYSKKPNIITLLRQHGASPAPEMLTKPLFEMIARNYTHGAQIIMEYGVDVEAKNRRGETPLHLAVIKANIVLVDLLIQNGKGNYGNALEAASDSGHEKIVQMLLDASTDVDVNFQREIFSIALHAASRSGHEKIVQMLLDAGANVNVNVQQGFYGNALQAASFYGHEKTVQMLLDAGADVNIQGGHCNSALQAASEHTNEKIVQMLLDAGANVNVNVQQGFYGNALQAASFYGHEKTVQMLLDAGVDVNIQGGHYGSALQAASFYGHDKIVQMLLDAGADININNQGGFYHSSALQVASKSGYEKIVQMLLDAGADVNINGGSYRSVLWAASSNGHSKIVQMLRNAGAVE</sequence>
<dbReference type="Gene3D" id="3.40.50.300">
    <property type="entry name" value="P-loop containing nucleotide triphosphate hydrolases"/>
    <property type="match status" value="1"/>
</dbReference>
<dbReference type="OMA" id="HEKTVQM"/>
<dbReference type="GeneID" id="19242825"/>
<feature type="repeat" description="ANK" evidence="2">
    <location>
        <begin position="1345"/>
        <end position="1377"/>
    </location>
</feature>
<dbReference type="InterPro" id="IPR035994">
    <property type="entry name" value="Nucleoside_phosphorylase_sf"/>
</dbReference>
<evidence type="ECO:0000259" key="4">
    <source>
        <dbReference type="Pfam" id="PF01048"/>
    </source>
</evidence>
<reference evidence="7" key="1">
    <citation type="journal article" date="2014" name="BMC Genomics">
        <title>Genome characteristics reveal the impact of lichenization on lichen-forming fungus Endocarpon pusillum Hedwig (Verrucariales, Ascomycota).</title>
        <authorList>
            <person name="Wang Y.-Y."/>
            <person name="Liu B."/>
            <person name="Zhang X.-Y."/>
            <person name="Zhou Q.-M."/>
            <person name="Zhang T."/>
            <person name="Li H."/>
            <person name="Yu Y.-F."/>
            <person name="Zhang X.-L."/>
            <person name="Hao X.-Y."/>
            <person name="Wang M."/>
            <person name="Wang L."/>
            <person name="Wei J.-C."/>
        </authorList>
    </citation>
    <scope>NUCLEOTIDE SEQUENCE [LARGE SCALE GENOMIC DNA]</scope>
    <source>
        <strain evidence="7">Z07020 / HMAS-L-300199</strain>
    </source>
</reference>
<feature type="repeat" description="ANK" evidence="2">
    <location>
        <begin position="1241"/>
        <end position="1273"/>
    </location>
</feature>
<evidence type="ECO:0000256" key="1">
    <source>
        <dbReference type="ARBA" id="ARBA00022737"/>
    </source>
</evidence>
<keyword evidence="1" id="KW-0677">Repeat</keyword>
<feature type="repeat" description="ANK" evidence="2">
    <location>
        <begin position="1014"/>
        <end position="1046"/>
    </location>
</feature>
<keyword evidence="2" id="KW-0040">ANK repeat</keyword>
<proteinExistence type="predicted"/>
<feature type="compositionally biased region" description="Basic and acidic residues" evidence="3">
    <location>
        <begin position="338"/>
        <end position="348"/>
    </location>
</feature>
<evidence type="ECO:0000256" key="2">
    <source>
        <dbReference type="PROSITE-ProRule" id="PRU00023"/>
    </source>
</evidence>
<dbReference type="EMBL" id="KE720675">
    <property type="protein sequence ID" value="ERF77041.1"/>
    <property type="molecule type" value="Genomic_DNA"/>
</dbReference>
<dbReference type="PROSITE" id="PS50088">
    <property type="entry name" value="ANK_REPEAT"/>
    <property type="match status" value="8"/>
</dbReference>
<evidence type="ECO:0000313" key="6">
    <source>
        <dbReference type="EMBL" id="ERF77041.1"/>
    </source>
</evidence>
<dbReference type="PANTHER" id="PTHR46082:SF11">
    <property type="entry name" value="AAA+ ATPASE DOMAIN-CONTAINING PROTEIN-RELATED"/>
    <property type="match status" value="1"/>
</dbReference>
<organism evidence="6 7">
    <name type="scientific">Endocarpon pusillum (strain Z07020 / HMAS-L-300199)</name>
    <name type="common">Lichen-forming fungus</name>
    <dbReference type="NCBI Taxonomy" id="1263415"/>
    <lineage>
        <taxon>Eukaryota</taxon>
        <taxon>Fungi</taxon>
        <taxon>Dikarya</taxon>
        <taxon>Ascomycota</taxon>
        <taxon>Pezizomycotina</taxon>
        <taxon>Eurotiomycetes</taxon>
        <taxon>Chaetothyriomycetidae</taxon>
        <taxon>Verrucariales</taxon>
        <taxon>Verrucariaceae</taxon>
        <taxon>Endocarpon</taxon>
    </lineage>
</organism>
<name>U1GY28_ENDPU</name>
<dbReference type="Pfam" id="PF01048">
    <property type="entry name" value="PNP_UDP_1"/>
    <property type="match status" value="1"/>
</dbReference>
<feature type="repeat" description="ANK" evidence="2">
    <location>
        <begin position="1111"/>
        <end position="1135"/>
    </location>
</feature>
<dbReference type="SUPFAM" id="SSF48403">
    <property type="entry name" value="Ankyrin repeat"/>
    <property type="match status" value="2"/>
</dbReference>
<gene>
    <name evidence="6" type="ORF">EPUS_07947</name>
</gene>
<evidence type="ECO:0000313" key="7">
    <source>
        <dbReference type="Proteomes" id="UP000019373"/>
    </source>
</evidence>
<dbReference type="InterPro" id="IPR053137">
    <property type="entry name" value="NLR-like"/>
</dbReference>
<dbReference type="InterPro" id="IPR002110">
    <property type="entry name" value="Ankyrin_rpt"/>
</dbReference>
<dbReference type="Pfam" id="PF24883">
    <property type="entry name" value="NPHP3_N"/>
    <property type="match status" value="1"/>
</dbReference>
<feature type="repeat" description="ANK" evidence="2">
    <location>
        <begin position="1309"/>
        <end position="1341"/>
    </location>
</feature>
<feature type="repeat" description="ANK" evidence="2">
    <location>
        <begin position="1279"/>
        <end position="1308"/>
    </location>
</feature>
<dbReference type="InterPro" id="IPR056884">
    <property type="entry name" value="NPHP3-like_N"/>
</dbReference>
<protein>
    <submittedName>
        <fullName evidence="6">Uncharacterized protein</fullName>
    </submittedName>
</protein>
<feature type="region of interest" description="Disordered" evidence="3">
    <location>
        <begin position="323"/>
        <end position="378"/>
    </location>
</feature>
<dbReference type="SUPFAM" id="SSF52540">
    <property type="entry name" value="P-loop containing nucleoside triphosphate hydrolases"/>
    <property type="match status" value="1"/>
</dbReference>
<feature type="domain" description="Nucleoside phosphorylase" evidence="4">
    <location>
        <begin position="15"/>
        <end position="293"/>
    </location>
</feature>
<keyword evidence="7" id="KW-1185">Reference proteome</keyword>
<dbReference type="HOGENOM" id="CLU_000288_34_2_1"/>
<dbReference type="PROSITE" id="PS50297">
    <property type="entry name" value="ANK_REP_REGION"/>
    <property type="match status" value="6"/>
</dbReference>
<dbReference type="OrthoDB" id="194358at2759"/>
<dbReference type="PRINTS" id="PR01415">
    <property type="entry name" value="ANKYRIN"/>
</dbReference>
<dbReference type="InterPro" id="IPR027417">
    <property type="entry name" value="P-loop_NTPase"/>
</dbReference>